<proteinExistence type="predicted"/>
<accession>A0A6H2A1P3</accession>
<evidence type="ECO:0000256" key="1">
    <source>
        <dbReference type="SAM" id="Phobius"/>
    </source>
</evidence>
<evidence type="ECO:0000313" key="2">
    <source>
        <dbReference type="EMBL" id="QJA53571.1"/>
    </source>
</evidence>
<gene>
    <name evidence="2" type="ORF">TM448A03712_0004</name>
</gene>
<protein>
    <submittedName>
        <fullName evidence="2">Uncharacterized protein</fullName>
    </submittedName>
</protein>
<dbReference type="EMBL" id="MT144432">
    <property type="protein sequence ID" value="QJA53571.1"/>
    <property type="molecule type" value="Genomic_DNA"/>
</dbReference>
<organism evidence="2">
    <name type="scientific">viral metagenome</name>
    <dbReference type="NCBI Taxonomy" id="1070528"/>
    <lineage>
        <taxon>unclassified sequences</taxon>
        <taxon>metagenomes</taxon>
        <taxon>organismal metagenomes</taxon>
    </lineage>
</organism>
<feature type="transmembrane region" description="Helical" evidence="1">
    <location>
        <begin position="113"/>
        <end position="132"/>
    </location>
</feature>
<keyword evidence="1" id="KW-0472">Membrane</keyword>
<keyword evidence="1" id="KW-1133">Transmembrane helix</keyword>
<reference evidence="2" key="1">
    <citation type="submission" date="2020-03" db="EMBL/GenBank/DDBJ databases">
        <title>The deep terrestrial virosphere.</title>
        <authorList>
            <person name="Holmfeldt K."/>
            <person name="Nilsson E."/>
            <person name="Simone D."/>
            <person name="Lopez-Fernandez M."/>
            <person name="Wu X."/>
            <person name="de Brujin I."/>
            <person name="Lundin D."/>
            <person name="Andersson A."/>
            <person name="Bertilsson S."/>
            <person name="Dopson M."/>
        </authorList>
    </citation>
    <scope>NUCLEOTIDE SEQUENCE</scope>
    <source>
        <strain evidence="2">TM448A03712</strain>
    </source>
</reference>
<dbReference type="AlphaFoldDB" id="A0A6H2A1P3"/>
<keyword evidence="1" id="KW-0812">Transmembrane</keyword>
<sequence>MPIIIIILLQVAQAITITSGEVVTDKGEQLTIGSGSFIPSPFDMELAQKILGYKEKVLHLELDLKIEIEKFEVFKEASRTREDKIKDFYLEKYRAERLENEILNSWWNRYGKIILWVGVSIAGSAFLVWGMCRYTEEMGC</sequence>
<name>A0A6H2A1P3_9ZZZZ</name>